<dbReference type="CDD" id="cd07016">
    <property type="entry name" value="S14_ClpP_1"/>
    <property type="match status" value="1"/>
</dbReference>
<dbReference type="AlphaFoldDB" id="A0A2G0E8U0"/>
<dbReference type="NCBIfam" id="NF045542">
    <property type="entry name" value="Clp_rel_HeadMat"/>
    <property type="match status" value="1"/>
</dbReference>
<evidence type="ECO:0000256" key="4">
    <source>
        <dbReference type="ARBA" id="ARBA00022801"/>
    </source>
</evidence>
<keyword evidence="4" id="KW-0378">Hydrolase</keyword>
<evidence type="ECO:0000313" key="7">
    <source>
        <dbReference type="EMBL" id="PHL20861.1"/>
    </source>
</evidence>
<dbReference type="EMBL" id="PCGC01000032">
    <property type="protein sequence ID" value="PHL20861.1"/>
    <property type="molecule type" value="Genomic_DNA"/>
</dbReference>
<dbReference type="GO" id="GO:0051117">
    <property type="term" value="F:ATPase binding"/>
    <property type="evidence" value="ECO:0007669"/>
    <property type="project" value="TreeGrafter"/>
</dbReference>
<evidence type="ECO:0000256" key="1">
    <source>
        <dbReference type="ARBA" id="ARBA00007039"/>
    </source>
</evidence>
<dbReference type="GO" id="GO:0004176">
    <property type="term" value="F:ATP-dependent peptidase activity"/>
    <property type="evidence" value="ECO:0007669"/>
    <property type="project" value="InterPro"/>
</dbReference>
<evidence type="ECO:0000256" key="6">
    <source>
        <dbReference type="RuleBase" id="RU003567"/>
    </source>
</evidence>
<keyword evidence="2" id="KW-0963">Cytoplasm</keyword>
<keyword evidence="3" id="KW-0645">Protease</keyword>
<dbReference type="InterPro" id="IPR001907">
    <property type="entry name" value="ClpP"/>
</dbReference>
<dbReference type="Pfam" id="PF00574">
    <property type="entry name" value="CLP_protease"/>
    <property type="match status" value="1"/>
</dbReference>
<dbReference type="Gene3D" id="3.90.226.10">
    <property type="entry name" value="2-enoyl-CoA Hydratase, Chain A, domain 1"/>
    <property type="match status" value="1"/>
</dbReference>
<gene>
    <name evidence="7" type="ORF">CQR37_11645</name>
</gene>
<dbReference type="PANTHER" id="PTHR10381">
    <property type="entry name" value="ATP-DEPENDENT CLP PROTEASE PROTEOLYTIC SUBUNIT"/>
    <property type="match status" value="1"/>
</dbReference>
<comment type="caution">
    <text evidence="7">The sequence shown here is derived from an EMBL/GenBank/DDBJ whole genome shotgun (WGS) entry which is preliminary data.</text>
</comment>
<dbReference type="GO" id="GO:0004252">
    <property type="term" value="F:serine-type endopeptidase activity"/>
    <property type="evidence" value="ECO:0007669"/>
    <property type="project" value="InterPro"/>
</dbReference>
<sequence>MTKLEIKGTIISNNQKWIYDLFEMDSTSPKDILLPENNEPLEVVINSGGGDVYAGSEIYTALRAYQGDVTVKIVGIAASAASVIAMAGNTIEISPTAQIMIHNVSSAAAGDHRTLAHEAEVLKNYNSSIANAYIAKTGIEEAELLELMNHETWLTAEQAVENGFADKVMFENNEAPLLVASVSPVIPPDAISKLAEKLKPQFDLDELANKVAEKLNTEKQESIEPENAGLKRFFF</sequence>
<dbReference type="PANTHER" id="PTHR10381:SF70">
    <property type="entry name" value="ATP-DEPENDENT CLP PROTEASE PROTEOLYTIC SUBUNIT"/>
    <property type="match status" value="1"/>
</dbReference>
<dbReference type="InterPro" id="IPR029045">
    <property type="entry name" value="ClpP/crotonase-like_dom_sf"/>
</dbReference>
<proteinExistence type="inferred from homology"/>
<comment type="similarity">
    <text evidence="1 6">Belongs to the peptidase S14 family.</text>
</comment>
<organism evidence="7 8">
    <name type="scientific">Enterococcus faecium</name>
    <name type="common">Streptococcus faecium</name>
    <dbReference type="NCBI Taxonomy" id="1352"/>
    <lineage>
        <taxon>Bacteria</taxon>
        <taxon>Bacillati</taxon>
        <taxon>Bacillota</taxon>
        <taxon>Bacilli</taxon>
        <taxon>Lactobacillales</taxon>
        <taxon>Enterococcaceae</taxon>
        <taxon>Enterococcus</taxon>
    </lineage>
</organism>
<dbReference type="GO" id="GO:0009368">
    <property type="term" value="C:endopeptidase Clp complex"/>
    <property type="evidence" value="ECO:0007669"/>
    <property type="project" value="TreeGrafter"/>
</dbReference>
<evidence type="ECO:0000256" key="3">
    <source>
        <dbReference type="ARBA" id="ARBA00022670"/>
    </source>
</evidence>
<evidence type="ECO:0000256" key="5">
    <source>
        <dbReference type="ARBA" id="ARBA00022825"/>
    </source>
</evidence>
<dbReference type="GO" id="GO:0006515">
    <property type="term" value="P:protein quality control for misfolded or incompletely synthesized proteins"/>
    <property type="evidence" value="ECO:0007669"/>
    <property type="project" value="TreeGrafter"/>
</dbReference>
<accession>A0A2G0E8U0</accession>
<dbReference type="Proteomes" id="UP000224303">
    <property type="component" value="Unassembled WGS sequence"/>
</dbReference>
<name>A0A2G0E8U0_ENTFC</name>
<dbReference type="RefSeq" id="WP_016176393.1">
    <property type="nucleotide sequence ID" value="NZ_JAANIF010000030.1"/>
</dbReference>
<dbReference type="SUPFAM" id="SSF52096">
    <property type="entry name" value="ClpP/crotonase"/>
    <property type="match status" value="1"/>
</dbReference>
<dbReference type="InterPro" id="IPR023562">
    <property type="entry name" value="ClpP/TepA"/>
</dbReference>
<evidence type="ECO:0000256" key="2">
    <source>
        <dbReference type="ARBA" id="ARBA00022490"/>
    </source>
</evidence>
<reference evidence="7 8" key="1">
    <citation type="submission" date="2017-10" db="EMBL/GenBank/DDBJ databases">
        <title>Draft genomes of the Enterococcus faecium isolated from human feces before and after Helicobacter pylori eradication therapy.</title>
        <authorList>
            <person name="Prianichniikov N.A."/>
            <person name="Glushchenko O.E."/>
            <person name="Malakhova M.V."/>
        </authorList>
    </citation>
    <scope>NUCLEOTIDE SEQUENCE [LARGE SCALE GENOMIC DNA]</scope>
    <source>
        <strain evidence="7 8">Hp_5-7</strain>
    </source>
</reference>
<dbReference type="PRINTS" id="PR00127">
    <property type="entry name" value="CLPPROTEASEP"/>
</dbReference>
<keyword evidence="5" id="KW-0720">Serine protease</keyword>
<protein>
    <recommendedName>
        <fullName evidence="6">ATP-dependent Clp protease proteolytic subunit</fullName>
    </recommendedName>
</protein>
<evidence type="ECO:0000313" key="8">
    <source>
        <dbReference type="Proteomes" id="UP000224303"/>
    </source>
</evidence>